<evidence type="ECO:0000313" key="2">
    <source>
        <dbReference type="EMBL" id="RMI37284.1"/>
    </source>
</evidence>
<feature type="region of interest" description="Disordered" evidence="1">
    <location>
        <begin position="75"/>
        <end position="96"/>
    </location>
</feature>
<dbReference type="AlphaFoldDB" id="A0A3M2LIJ2"/>
<dbReference type="Proteomes" id="UP000278673">
    <property type="component" value="Unassembled WGS sequence"/>
</dbReference>
<proteinExistence type="predicted"/>
<evidence type="ECO:0000313" key="3">
    <source>
        <dbReference type="Proteomes" id="UP000278673"/>
    </source>
</evidence>
<sequence>MSEITGGPLTGSQATICHSPDDSPCGTTLTRKVFKSVQILLVLLGIHPAIRRFLGRFDPLVQKDERDRGFVARRPSAATRVTSRSRIGNAPTGMRG</sequence>
<organism evidence="2 3">
    <name type="scientific">Streptomyces triticirhizae</name>
    <dbReference type="NCBI Taxonomy" id="2483353"/>
    <lineage>
        <taxon>Bacteria</taxon>
        <taxon>Bacillati</taxon>
        <taxon>Actinomycetota</taxon>
        <taxon>Actinomycetes</taxon>
        <taxon>Kitasatosporales</taxon>
        <taxon>Streptomycetaceae</taxon>
        <taxon>Streptomyces</taxon>
    </lineage>
</organism>
<name>A0A3M2LIJ2_9ACTN</name>
<protein>
    <submittedName>
        <fullName evidence="2">Uncharacterized protein</fullName>
    </submittedName>
</protein>
<accession>A0A3M2LIJ2</accession>
<keyword evidence="3" id="KW-1185">Reference proteome</keyword>
<reference evidence="2 3" key="1">
    <citation type="submission" date="2018-10" db="EMBL/GenBank/DDBJ databases">
        <title>Isolation, diversity and antifungal activity of actinobacteria from wheat.</title>
        <authorList>
            <person name="Han C."/>
        </authorList>
    </citation>
    <scope>NUCLEOTIDE SEQUENCE [LARGE SCALE GENOMIC DNA]</scope>
    <source>
        <strain evidence="2 3">NEAU-YY642</strain>
    </source>
</reference>
<evidence type="ECO:0000256" key="1">
    <source>
        <dbReference type="SAM" id="MobiDB-lite"/>
    </source>
</evidence>
<dbReference type="EMBL" id="RFFJ01000117">
    <property type="protein sequence ID" value="RMI37284.1"/>
    <property type="molecule type" value="Genomic_DNA"/>
</dbReference>
<comment type="caution">
    <text evidence="2">The sequence shown here is derived from an EMBL/GenBank/DDBJ whole genome shotgun (WGS) entry which is preliminary data.</text>
</comment>
<feature type="region of interest" description="Disordered" evidence="1">
    <location>
        <begin position="1"/>
        <end position="22"/>
    </location>
</feature>
<gene>
    <name evidence="2" type="ORF">EBN88_19370</name>
</gene>